<keyword evidence="1" id="KW-1133">Transmembrane helix</keyword>
<accession>A0ABR4H7X8</accession>
<protein>
    <submittedName>
        <fullName evidence="2">Uncharacterized protein</fullName>
    </submittedName>
</protein>
<evidence type="ECO:0000313" key="2">
    <source>
        <dbReference type="EMBL" id="KAL2811541.1"/>
    </source>
</evidence>
<organism evidence="2 3">
    <name type="scientific">Aspergillus cavernicola</name>
    <dbReference type="NCBI Taxonomy" id="176166"/>
    <lineage>
        <taxon>Eukaryota</taxon>
        <taxon>Fungi</taxon>
        <taxon>Dikarya</taxon>
        <taxon>Ascomycota</taxon>
        <taxon>Pezizomycotina</taxon>
        <taxon>Eurotiomycetes</taxon>
        <taxon>Eurotiomycetidae</taxon>
        <taxon>Eurotiales</taxon>
        <taxon>Aspergillaceae</taxon>
        <taxon>Aspergillus</taxon>
        <taxon>Aspergillus subgen. Nidulantes</taxon>
    </lineage>
</organism>
<feature type="transmembrane region" description="Helical" evidence="1">
    <location>
        <begin position="55"/>
        <end position="73"/>
    </location>
</feature>
<dbReference type="EMBL" id="JBFXLS010000243">
    <property type="protein sequence ID" value="KAL2811541.1"/>
    <property type="molecule type" value="Genomic_DNA"/>
</dbReference>
<evidence type="ECO:0000313" key="3">
    <source>
        <dbReference type="Proteomes" id="UP001610335"/>
    </source>
</evidence>
<keyword evidence="1" id="KW-0812">Transmembrane</keyword>
<keyword evidence="3" id="KW-1185">Reference proteome</keyword>
<sequence>MLLMSGGEAAVTIIQAGRMPDIQPLAVTILYILVLLLQIDHLWPSMTKKKQPAWHAHLGSWTIMAFAVSWLQVCNAA</sequence>
<reference evidence="2 3" key="1">
    <citation type="submission" date="2024-07" db="EMBL/GenBank/DDBJ databases">
        <title>Section-level genome sequencing and comparative genomics of Aspergillus sections Usti and Cavernicolus.</title>
        <authorList>
            <consortium name="Lawrence Berkeley National Laboratory"/>
            <person name="Nybo J.L."/>
            <person name="Vesth T.C."/>
            <person name="Theobald S."/>
            <person name="Frisvad J.C."/>
            <person name="Larsen T.O."/>
            <person name="Kjaerboelling I."/>
            <person name="Rothschild-Mancinelli K."/>
            <person name="Lyhne E.K."/>
            <person name="Kogle M.E."/>
            <person name="Barry K."/>
            <person name="Clum A."/>
            <person name="Na H."/>
            <person name="Ledsgaard L."/>
            <person name="Lin J."/>
            <person name="Lipzen A."/>
            <person name="Kuo A."/>
            <person name="Riley R."/>
            <person name="Mondo S."/>
            <person name="LaButti K."/>
            <person name="Haridas S."/>
            <person name="Pangalinan J."/>
            <person name="Salamov A.A."/>
            <person name="Simmons B.A."/>
            <person name="Magnuson J.K."/>
            <person name="Chen J."/>
            <person name="Drula E."/>
            <person name="Henrissat B."/>
            <person name="Wiebenga A."/>
            <person name="Lubbers R.J."/>
            <person name="Gomes A.C."/>
            <person name="Makela M.R."/>
            <person name="Stajich J."/>
            <person name="Grigoriev I.V."/>
            <person name="Mortensen U.H."/>
            <person name="De vries R.P."/>
            <person name="Baker S.E."/>
            <person name="Andersen M.R."/>
        </authorList>
    </citation>
    <scope>NUCLEOTIDE SEQUENCE [LARGE SCALE GENOMIC DNA]</scope>
    <source>
        <strain evidence="2 3">CBS 600.67</strain>
    </source>
</reference>
<proteinExistence type="predicted"/>
<evidence type="ECO:0000256" key="1">
    <source>
        <dbReference type="SAM" id="Phobius"/>
    </source>
</evidence>
<feature type="transmembrane region" description="Helical" evidence="1">
    <location>
        <begin position="25"/>
        <end position="43"/>
    </location>
</feature>
<gene>
    <name evidence="2" type="ORF">BDW59DRAFT_168004</name>
</gene>
<name>A0ABR4H7X8_9EURO</name>
<keyword evidence="1" id="KW-0472">Membrane</keyword>
<dbReference type="Proteomes" id="UP001610335">
    <property type="component" value="Unassembled WGS sequence"/>
</dbReference>
<comment type="caution">
    <text evidence="2">The sequence shown here is derived from an EMBL/GenBank/DDBJ whole genome shotgun (WGS) entry which is preliminary data.</text>
</comment>